<evidence type="ECO:0000313" key="3">
    <source>
        <dbReference type="Proteomes" id="UP000060345"/>
    </source>
</evidence>
<reference evidence="2 3" key="1">
    <citation type="submission" date="2015-07" db="EMBL/GenBank/DDBJ databases">
        <authorList>
            <person name="Noorani M."/>
        </authorList>
    </citation>
    <scope>NUCLEOTIDE SEQUENCE [LARGE SCALE GENOMIC DNA]</scope>
    <source>
        <strain evidence="2 3">W1435</strain>
    </source>
</reference>
<gene>
    <name evidence="2" type="ORF">ADJ77_03195</name>
</gene>
<sequence length="68" mass="7931">MMKMQYLPFLIICRYGVFVYEFGDNVNLYVVQTCFVNTIKMTIAPLTMTNYLTKNLIISIIFVFFVAA</sequence>
<dbReference type="AlphaFoldDB" id="A0A0K1NIC6"/>
<proteinExistence type="predicted"/>
<accession>A0A0K1NIC6</accession>
<dbReference type="KEGG" id="pfus:ADJ77_03195"/>
<keyword evidence="1" id="KW-0812">Transmembrane</keyword>
<dbReference type="Proteomes" id="UP000060345">
    <property type="component" value="Chromosome 1"/>
</dbReference>
<dbReference type="STRING" id="1236517.ADJ77_03195"/>
<evidence type="ECO:0000313" key="2">
    <source>
        <dbReference type="EMBL" id="AKU68852.1"/>
    </source>
</evidence>
<protein>
    <submittedName>
        <fullName evidence="2">Uncharacterized protein</fullName>
    </submittedName>
</protein>
<dbReference type="EMBL" id="CP012074">
    <property type="protein sequence ID" value="AKU68852.1"/>
    <property type="molecule type" value="Genomic_DNA"/>
</dbReference>
<keyword evidence="1" id="KW-0472">Membrane</keyword>
<organism evidence="2 3">
    <name type="scientific">Prevotella fusca JCM 17724</name>
    <dbReference type="NCBI Taxonomy" id="1236517"/>
    <lineage>
        <taxon>Bacteria</taxon>
        <taxon>Pseudomonadati</taxon>
        <taxon>Bacteroidota</taxon>
        <taxon>Bacteroidia</taxon>
        <taxon>Bacteroidales</taxon>
        <taxon>Prevotellaceae</taxon>
        <taxon>Prevotella</taxon>
    </lineage>
</organism>
<feature type="transmembrane region" description="Helical" evidence="1">
    <location>
        <begin position="51"/>
        <end position="67"/>
    </location>
</feature>
<name>A0A0K1NIC6_9BACT</name>
<keyword evidence="1" id="KW-1133">Transmembrane helix</keyword>
<evidence type="ECO:0000256" key="1">
    <source>
        <dbReference type="SAM" id="Phobius"/>
    </source>
</evidence>